<keyword evidence="3" id="KW-1185">Reference proteome</keyword>
<feature type="region of interest" description="Disordered" evidence="1">
    <location>
        <begin position="115"/>
        <end position="146"/>
    </location>
</feature>
<proteinExistence type="predicted"/>
<accession>A0A0Q3MP60</accession>
<dbReference type="Proteomes" id="UP000051836">
    <property type="component" value="Unassembled WGS sequence"/>
</dbReference>
<gene>
    <name evidence="2" type="ORF">AAES_49554</name>
</gene>
<evidence type="ECO:0000256" key="1">
    <source>
        <dbReference type="SAM" id="MobiDB-lite"/>
    </source>
</evidence>
<dbReference type="AlphaFoldDB" id="A0A0Q3MP60"/>
<dbReference type="EMBL" id="LMAW01001134">
    <property type="protein sequence ID" value="KQK84295.1"/>
    <property type="molecule type" value="Genomic_DNA"/>
</dbReference>
<comment type="caution">
    <text evidence="2">The sequence shown here is derived from an EMBL/GenBank/DDBJ whole genome shotgun (WGS) entry which is preliminary data.</text>
</comment>
<reference evidence="2 3" key="1">
    <citation type="submission" date="2015-10" db="EMBL/GenBank/DDBJ databases">
        <authorList>
            <person name="Gilbert D.G."/>
        </authorList>
    </citation>
    <scope>NUCLEOTIDE SEQUENCE [LARGE SCALE GENOMIC DNA]</scope>
    <source>
        <strain evidence="2">FVVF132</strain>
    </source>
</reference>
<organism evidence="2 3">
    <name type="scientific">Amazona aestiva</name>
    <name type="common">Blue-fronted Amazon parrot</name>
    <dbReference type="NCBI Taxonomy" id="12930"/>
    <lineage>
        <taxon>Eukaryota</taxon>
        <taxon>Metazoa</taxon>
        <taxon>Chordata</taxon>
        <taxon>Craniata</taxon>
        <taxon>Vertebrata</taxon>
        <taxon>Euteleostomi</taxon>
        <taxon>Archelosauria</taxon>
        <taxon>Archosauria</taxon>
        <taxon>Dinosauria</taxon>
        <taxon>Saurischia</taxon>
        <taxon>Theropoda</taxon>
        <taxon>Coelurosauria</taxon>
        <taxon>Aves</taxon>
        <taxon>Neognathae</taxon>
        <taxon>Neoaves</taxon>
        <taxon>Telluraves</taxon>
        <taxon>Australaves</taxon>
        <taxon>Psittaciformes</taxon>
        <taxon>Psittacidae</taxon>
        <taxon>Amazona</taxon>
    </lineage>
</organism>
<evidence type="ECO:0000313" key="3">
    <source>
        <dbReference type="Proteomes" id="UP000051836"/>
    </source>
</evidence>
<feature type="compositionally biased region" description="Polar residues" evidence="1">
    <location>
        <begin position="115"/>
        <end position="124"/>
    </location>
</feature>
<name>A0A0Q3MP60_AMAAE</name>
<sequence>METDDNRTRSYGTTPCPHPTCLYISFCLLIRTRKTVKMTMANTNPVTGTPTATPTLLIRELQALSWYQNAAVSEHLMGTHPRPHPHPAPSKGGGTHCVEATQWGPYVHSGPCSSTLQVPKTQGRGSAARGSHLVMQRTPVAVRIGK</sequence>
<protein>
    <submittedName>
        <fullName evidence="2">Uncharacterized protein</fullName>
    </submittedName>
</protein>
<evidence type="ECO:0000313" key="2">
    <source>
        <dbReference type="EMBL" id="KQK84295.1"/>
    </source>
</evidence>